<reference evidence="1 2" key="2">
    <citation type="journal article" date="2022" name="Mol. Biol. Evol.">
        <title>Comparative Genomics Reveals Insights into the Divergent Evolution of Astigmatic Mites and Household Pest Adaptations.</title>
        <authorList>
            <person name="Xiong Q."/>
            <person name="Wan A.T."/>
            <person name="Liu X."/>
            <person name="Fung C.S."/>
            <person name="Xiao X."/>
            <person name="Malainual N."/>
            <person name="Hou J."/>
            <person name="Wang L."/>
            <person name="Wang M."/>
            <person name="Yang K.Y."/>
            <person name="Cui Y."/>
            <person name="Leung E.L."/>
            <person name="Nong W."/>
            <person name="Shin S.K."/>
            <person name="Au S.W."/>
            <person name="Jeong K.Y."/>
            <person name="Chew F.T."/>
            <person name="Hui J.H."/>
            <person name="Leung T.F."/>
            <person name="Tungtrongchitr A."/>
            <person name="Zhong N."/>
            <person name="Liu Z."/>
            <person name="Tsui S.K."/>
        </authorList>
    </citation>
    <scope>NUCLEOTIDE SEQUENCE [LARGE SCALE GENOMIC DNA]</scope>
    <source>
        <strain evidence="1">Derp</strain>
    </source>
</reference>
<keyword evidence="2" id="KW-1185">Reference proteome</keyword>
<comment type="caution">
    <text evidence="1">The sequence shown here is derived from an EMBL/GenBank/DDBJ whole genome shotgun (WGS) entry which is preliminary data.</text>
</comment>
<reference evidence="1 2" key="1">
    <citation type="journal article" date="2018" name="J. Allergy Clin. Immunol.">
        <title>High-quality assembly of Dermatophagoides pteronyssinus genome and transcriptome reveals a wide range of novel allergens.</title>
        <authorList>
            <person name="Liu X.Y."/>
            <person name="Yang K.Y."/>
            <person name="Wang M.Q."/>
            <person name="Kwok J.S."/>
            <person name="Zeng X."/>
            <person name="Yang Z."/>
            <person name="Xiao X.J."/>
            <person name="Lau C.P."/>
            <person name="Li Y."/>
            <person name="Huang Z.M."/>
            <person name="Ba J.G."/>
            <person name="Yim A.K."/>
            <person name="Ouyang C.Y."/>
            <person name="Ngai S.M."/>
            <person name="Chan T.F."/>
            <person name="Leung E.L."/>
            <person name="Liu L."/>
            <person name="Liu Z.G."/>
            <person name="Tsui S.K."/>
        </authorList>
    </citation>
    <scope>NUCLEOTIDE SEQUENCE [LARGE SCALE GENOMIC DNA]</scope>
    <source>
        <strain evidence="1">Derp</strain>
    </source>
</reference>
<accession>A0ABQ8JCA4</accession>
<evidence type="ECO:0000313" key="1">
    <source>
        <dbReference type="EMBL" id="KAH9420229.1"/>
    </source>
</evidence>
<sequence length="73" mass="8643">MDSGWFKIEVMKDLIARMGFYGVRSVSVQSKDLIKIQIPEWMKKNIERFEYYSDTSCRNNYVAEINISDPPIF</sequence>
<protein>
    <submittedName>
        <fullName evidence="1">Uncharacterized protein</fullName>
    </submittedName>
</protein>
<organism evidence="1 2">
    <name type="scientific">Dermatophagoides pteronyssinus</name>
    <name type="common">European house dust mite</name>
    <dbReference type="NCBI Taxonomy" id="6956"/>
    <lineage>
        <taxon>Eukaryota</taxon>
        <taxon>Metazoa</taxon>
        <taxon>Ecdysozoa</taxon>
        <taxon>Arthropoda</taxon>
        <taxon>Chelicerata</taxon>
        <taxon>Arachnida</taxon>
        <taxon>Acari</taxon>
        <taxon>Acariformes</taxon>
        <taxon>Sarcoptiformes</taxon>
        <taxon>Astigmata</taxon>
        <taxon>Psoroptidia</taxon>
        <taxon>Analgoidea</taxon>
        <taxon>Pyroglyphidae</taxon>
        <taxon>Dermatophagoidinae</taxon>
        <taxon>Dermatophagoides</taxon>
    </lineage>
</organism>
<dbReference type="EMBL" id="NJHN03000053">
    <property type="protein sequence ID" value="KAH9420229.1"/>
    <property type="molecule type" value="Genomic_DNA"/>
</dbReference>
<gene>
    <name evidence="1" type="ORF">DERP_011565</name>
</gene>
<evidence type="ECO:0000313" key="2">
    <source>
        <dbReference type="Proteomes" id="UP000887458"/>
    </source>
</evidence>
<name>A0ABQ8JCA4_DERPT</name>
<proteinExistence type="predicted"/>
<dbReference type="Proteomes" id="UP000887458">
    <property type="component" value="Unassembled WGS sequence"/>
</dbReference>